<sequence length="341" mass="38773">MYMALIWSFWRAPTATTTHFCADSFSAFGSLILLPHAKVSPKDLTGQTLEHTRIAGYVAKSSRLKYHCHRFGIRRPTPQNTIIQAFVTTQGKEFEPSSFNIRNLHPIPKNTMFLGLKDRVDPVKKIIIAKMELIEELRATVWHEDLTVNNPDSMFRDELREVLDLTPEDGGNIHLVSGQFPTCADISNGPEFAQFKGAAAPENDDKLREENASEAAEEDVDEAEDGEYGEAPSAPVVRKANYRYNAKELDWAHAWFLREFVSMNGPYIQKNLPKKWDTKIRIDFTNHFGMTIDDIKPYLLRSILAGTVAPNQFDEDGSDYTDPDNYPSKNVMPMPIHLSHW</sequence>
<comment type="caution">
    <text evidence="3">The sequence shown here is derived from an EMBL/GenBank/DDBJ whole genome shotgun (WGS) entry which is preliminary data.</text>
</comment>
<feature type="chain" id="PRO_5021281472" evidence="2">
    <location>
        <begin position="18"/>
        <end position="341"/>
    </location>
</feature>
<keyword evidence="2" id="KW-0732">Signal</keyword>
<proteinExistence type="predicted"/>
<feature type="region of interest" description="Disordered" evidence="1">
    <location>
        <begin position="199"/>
        <end position="231"/>
    </location>
</feature>
<evidence type="ECO:0000313" key="4">
    <source>
        <dbReference type="Proteomes" id="UP000298493"/>
    </source>
</evidence>
<reference evidence="3 4" key="1">
    <citation type="submission" date="2019-04" db="EMBL/GenBank/DDBJ databases">
        <title>High contiguity whole genome sequence and gene annotation resource for two Venturia nashicola isolates.</title>
        <authorList>
            <person name="Prokchorchik M."/>
            <person name="Won K."/>
            <person name="Lee Y."/>
            <person name="Choi E.D."/>
            <person name="Segonzac C."/>
            <person name="Sohn K.H."/>
        </authorList>
    </citation>
    <scope>NUCLEOTIDE SEQUENCE [LARGE SCALE GENOMIC DNA]</scope>
    <source>
        <strain evidence="3 4">PRI2</strain>
    </source>
</reference>
<dbReference type="EMBL" id="SNSC02000022">
    <property type="protein sequence ID" value="TID14727.1"/>
    <property type="molecule type" value="Genomic_DNA"/>
</dbReference>
<dbReference type="Proteomes" id="UP000298493">
    <property type="component" value="Unassembled WGS sequence"/>
</dbReference>
<accession>A0A4Z1NHE2</accession>
<evidence type="ECO:0000256" key="1">
    <source>
        <dbReference type="SAM" id="MobiDB-lite"/>
    </source>
</evidence>
<gene>
    <name evidence="3" type="ORF">E6O75_ATG08873</name>
</gene>
<evidence type="ECO:0000313" key="3">
    <source>
        <dbReference type="EMBL" id="TID14727.1"/>
    </source>
</evidence>
<feature type="signal peptide" evidence="2">
    <location>
        <begin position="1"/>
        <end position="17"/>
    </location>
</feature>
<organism evidence="3 4">
    <name type="scientific">Venturia nashicola</name>
    <dbReference type="NCBI Taxonomy" id="86259"/>
    <lineage>
        <taxon>Eukaryota</taxon>
        <taxon>Fungi</taxon>
        <taxon>Dikarya</taxon>
        <taxon>Ascomycota</taxon>
        <taxon>Pezizomycotina</taxon>
        <taxon>Dothideomycetes</taxon>
        <taxon>Pleosporomycetidae</taxon>
        <taxon>Venturiales</taxon>
        <taxon>Venturiaceae</taxon>
        <taxon>Venturia</taxon>
    </lineage>
</organism>
<evidence type="ECO:0000256" key="2">
    <source>
        <dbReference type="SAM" id="SignalP"/>
    </source>
</evidence>
<dbReference type="AlphaFoldDB" id="A0A4Z1NHE2"/>
<keyword evidence="4" id="KW-1185">Reference proteome</keyword>
<feature type="compositionally biased region" description="Acidic residues" evidence="1">
    <location>
        <begin position="215"/>
        <end position="228"/>
    </location>
</feature>
<name>A0A4Z1NHE2_9PEZI</name>
<protein>
    <submittedName>
        <fullName evidence="3">Uncharacterized protein</fullName>
    </submittedName>
</protein>